<dbReference type="Pfam" id="PF07498">
    <property type="entry name" value="Rho_N"/>
    <property type="match status" value="1"/>
</dbReference>
<dbReference type="InterPro" id="IPR055642">
    <property type="entry name" value="DUF7218"/>
</dbReference>
<feature type="region of interest" description="Disordered" evidence="1">
    <location>
        <begin position="33"/>
        <end position="53"/>
    </location>
</feature>
<dbReference type="OrthoDB" id="215254at2"/>
<name>A0A2G1QTP2_9HYPH</name>
<dbReference type="EMBL" id="PDVP01000001">
    <property type="protein sequence ID" value="PHP68855.1"/>
    <property type="molecule type" value="Genomic_DNA"/>
</dbReference>
<organism evidence="3 4">
    <name type="scientific">Zhengella mangrovi</name>
    <dbReference type="NCBI Taxonomy" id="1982044"/>
    <lineage>
        <taxon>Bacteria</taxon>
        <taxon>Pseudomonadati</taxon>
        <taxon>Pseudomonadota</taxon>
        <taxon>Alphaproteobacteria</taxon>
        <taxon>Hyphomicrobiales</taxon>
        <taxon>Notoacmeibacteraceae</taxon>
        <taxon>Zhengella</taxon>
    </lineage>
</organism>
<evidence type="ECO:0000313" key="3">
    <source>
        <dbReference type="EMBL" id="PHP68855.1"/>
    </source>
</evidence>
<evidence type="ECO:0000313" key="4">
    <source>
        <dbReference type="Proteomes" id="UP000221168"/>
    </source>
</evidence>
<dbReference type="Pfam" id="PF23855">
    <property type="entry name" value="DUF7218"/>
    <property type="match status" value="1"/>
</dbReference>
<proteinExistence type="predicted"/>
<feature type="region of interest" description="Disordered" evidence="1">
    <location>
        <begin position="1"/>
        <end position="21"/>
    </location>
</feature>
<evidence type="ECO:0000259" key="2">
    <source>
        <dbReference type="Pfam" id="PF07498"/>
    </source>
</evidence>
<dbReference type="GO" id="GO:0006353">
    <property type="term" value="P:DNA-templated transcription termination"/>
    <property type="evidence" value="ECO:0007669"/>
    <property type="project" value="InterPro"/>
</dbReference>
<reference evidence="3 4" key="1">
    <citation type="submission" date="2017-10" db="EMBL/GenBank/DDBJ databases">
        <title>Sedimentibacterium mangrovi gen. nov., sp. nov., a novel member of family Phyllobacteriacea isolated from mangrove sediment.</title>
        <authorList>
            <person name="Liao H."/>
            <person name="Tian Y."/>
        </authorList>
    </citation>
    <scope>NUCLEOTIDE SEQUENCE [LARGE SCALE GENOMIC DNA]</scope>
    <source>
        <strain evidence="3 4">X9-2-2</strain>
    </source>
</reference>
<gene>
    <name evidence="3" type="ORF">CSC94_02360</name>
</gene>
<dbReference type="RefSeq" id="WP_099303335.1">
    <property type="nucleotide sequence ID" value="NZ_PDVP01000001.1"/>
</dbReference>
<dbReference type="Proteomes" id="UP000221168">
    <property type="component" value="Unassembled WGS sequence"/>
</dbReference>
<evidence type="ECO:0000256" key="1">
    <source>
        <dbReference type="SAM" id="MobiDB-lite"/>
    </source>
</evidence>
<keyword evidence="4" id="KW-1185">Reference proteome</keyword>
<feature type="compositionally biased region" description="Basic and acidic residues" evidence="1">
    <location>
        <begin position="8"/>
        <end position="21"/>
    </location>
</feature>
<dbReference type="InterPro" id="IPR011112">
    <property type="entry name" value="Rho-like_N"/>
</dbReference>
<feature type="domain" description="Rho termination factor-like N-terminal" evidence="2">
    <location>
        <begin position="58"/>
        <end position="84"/>
    </location>
</feature>
<accession>A0A2G1QTP2</accession>
<feature type="region of interest" description="Disordered" evidence="1">
    <location>
        <begin position="69"/>
        <end position="88"/>
    </location>
</feature>
<dbReference type="AlphaFoldDB" id="A0A2G1QTP2"/>
<sequence length="88" mass="9636">MPGSKGHSIKDENTYEALRDDGYSKSKAAAIANAQANPSMHPSKKGGKAPPYEDWTREQLYDRAQELGIKGRSGMNKSGLIEALRDRS</sequence>
<protein>
    <submittedName>
        <fullName evidence="3">Rho termination factor</fullName>
    </submittedName>
</protein>
<comment type="caution">
    <text evidence="3">The sequence shown here is derived from an EMBL/GenBank/DDBJ whole genome shotgun (WGS) entry which is preliminary data.</text>
</comment>